<accession>A0A2W0H7L4</accession>
<keyword evidence="2" id="KW-1185">Reference proteome</keyword>
<proteinExistence type="predicted"/>
<reference evidence="1 2" key="1">
    <citation type="submission" date="2017-10" db="EMBL/GenBank/DDBJ databases">
        <title>Bacillus sp. nov., a halophilic bacterium isolated from a Yangshapao Lake.</title>
        <authorList>
            <person name="Wang H."/>
        </authorList>
    </citation>
    <scope>NUCLEOTIDE SEQUENCE [LARGE SCALE GENOMIC DNA]</scope>
    <source>
        <strain evidence="1 2">YSP-3</strain>
    </source>
</reference>
<dbReference type="RefSeq" id="WP_110520912.1">
    <property type="nucleotide sequence ID" value="NZ_PDOF01000002.1"/>
</dbReference>
<name>A0A2W0H7L4_9BACI</name>
<dbReference type="Proteomes" id="UP000248066">
    <property type="component" value="Unassembled WGS sequence"/>
</dbReference>
<evidence type="ECO:0000313" key="2">
    <source>
        <dbReference type="Proteomes" id="UP000248066"/>
    </source>
</evidence>
<protein>
    <submittedName>
        <fullName evidence="1">Uncharacterized protein</fullName>
    </submittedName>
</protein>
<comment type="caution">
    <text evidence="1">The sequence shown here is derived from an EMBL/GenBank/DDBJ whole genome shotgun (WGS) entry which is preliminary data.</text>
</comment>
<dbReference type="OrthoDB" id="2865458at2"/>
<dbReference type="EMBL" id="PDOF01000002">
    <property type="protein sequence ID" value="PYZ96971.1"/>
    <property type="molecule type" value="Genomic_DNA"/>
</dbReference>
<organism evidence="1 2">
    <name type="scientific">Alteribacter lacisalsi</name>
    <dbReference type="NCBI Taxonomy" id="2045244"/>
    <lineage>
        <taxon>Bacteria</taxon>
        <taxon>Bacillati</taxon>
        <taxon>Bacillota</taxon>
        <taxon>Bacilli</taxon>
        <taxon>Bacillales</taxon>
        <taxon>Bacillaceae</taxon>
        <taxon>Alteribacter</taxon>
    </lineage>
</organism>
<dbReference type="PROSITE" id="PS51257">
    <property type="entry name" value="PROKAR_LIPOPROTEIN"/>
    <property type="match status" value="1"/>
</dbReference>
<evidence type="ECO:0000313" key="1">
    <source>
        <dbReference type="EMBL" id="PYZ96971.1"/>
    </source>
</evidence>
<gene>
    <name evidence="1" type="ORF">CR205_14965</name>
</gene>
<dbReference type="AlphaFoldDB" id="A0A2W0H7L4"/>
<sequence>MKRLFAAGAAVLFLSGCGGEEEAGYDFEGRLIANAYGELLPVFVDDNLTEEEYLAFHEDPSAVDDYEAEVYRLLVTEDTKVFIGEDEVEVSAEFSYPLSDFFSPFLREEAGIRVKTKEAFEPEVTTGSEYLLHQRPEFTPVYTAESVYLEEVSMEQLIEGFMDDIRPLEDGYGILIFTDLPFSQDNFMEARSLFDNYHFPGDSFVINQVYFTTEAGMYDDAVDAYPYYVFMNDSRVITETSDEDELRTLLEEEGFERGRSIQ</sequence>